<protein>
    <submittedName>
        <fullName evidence="5">Class I SAM-dependent methyltransferase</fullName>
    </submittedName>
</protein>
<keyword evidence="3" id="KW-0949">S-adenosyl-L-methionine</keyword>
<dbReference type="Proteomes" id="UP000613255">
    <property type="component" value="Unassembled WGS sequence"/>
</dbReference>
<evidence type="ECO:0000256" key="3">
    <source>
        <dbReference type="ARBA" id="ARBA00022691"/>
    </source>
</evidence>
<dbReference type="AlphaFoldDB" id="A0A934HLE7"/>
<evidence type="ECO:0000313" key="6">
    <source>
        <dbReference type="Proteomes" id="UP000613255"/>
    </source>
</evidence>
<keyword evidence="2" id="KW-0808">Transferase</keyword>
<dbReference type="CDD" id="cd02440">
    <property type="entry name" value="AdoMet_MTases"/>
    <property type="match status" value="1"/>
</dbReference>
<name>A0A934HLE7_9RHOB</name>
<evidence type="ECO:0000259" key="4">
    <source>
        <dbReference type="Pfam" id="PF05175"/>
    </source>
</evidence>
<keyword evidence="6" id="KW-1185">Reference proteome</keyword>
<accession>A0A934HLE7</accession>
<dbReference type="Pfam" id="PF05175">
    <property type="entry name" value="MTS"/>
    <property type="match status" value="1"/>
</dbReference>
<sequence length="328" mass="35592">MSARLTLALEAGGLALPETGTISVLSPTSTTDLSALPRDRVQIVAPFKPCFDFFKAQGFDCVAQSDSPCAMAIVSLPRAKAQARKLIADASIRSSGLVVVDGAKTDGIDSILKELRKLLEVGAPLSKAHGKIFWFRAEPEALSDWRPPAQSEADGFATAPGVFSADSIDPASQLLANFLPKRQLGRQVVDLGAGWGYLGLQALGAPQVKAVDFVEADRVALECARLNVPDPRARFHWADATRWTAEGVIDSVIMNPPFHIGRQAEPELGRAFIAAAERILSPSGQLWMVANRHLPYEAALEKHFRRVQETAGDTRFKVLHATRPRRVR</sequence>
<dbReference type="SUPFAM" id="SSF53335">
    <property type="entry name" value="S-adenosyl-L-methionine-dependent methyltransferases"/>
    <property type="match status" value="1"/>
</dbReference>
<feature type="domain" description="Methyltransferase small" evidence="4">
    <location>
        <begin position="156"/>
        <end position="319"/>
    </location>
</feature>
<dbReference type="Gene3D" id="3.40.50.150">
    <property type="entry name" value="Vaccinia Virus protein VP39"/>
    <property type="match status" value="2"/>
</dbReference>
<evidence type="ECO:0000256" key="2">
    <source>
        <dbReference type="ARBA" id="ARBA00022679"/>
    </source>
</evidence>
<proteinExistence type="predicted"/>
<dbReference type="PANTHER" id="PTHR47816">
    <property type="entry name" value="RIBOSOMAL RNA SMALL SUBUNIT METHYLTRANSFERASE C"/>
    <property type="match status" value="1"/>
</dbReference>
<dbReference type="InterPro" id="IPR029063">
    <property type="entry name" value="SAM-dependent_MTases_sf"/>
</dbReference>
<dbReference type="PANTHER" id="PTHR47816:SF4">
    <property type="entry name" value="RIBOSOMAL RNA SMALL SUBUNIT METHYLTRANSFERASE C"/>
    <property type="match status" value="1"/>
</dbReference>
<keyword evidence="1 5" id="KW-0489">Methyltransferase</keyword>
<dbReference type="GO" id="GO:0008757">
    <property type="term" value="F:S-adenosylmethionine-dependent methyltransferase activity"/>
    <property type="evidence" value="ECO:0007669"/>
    <property type="project" value="InterPro"/>
</dbReference>
<dbReference type="EMBL" id="JAEIJD010000008">
    <property type="protein sequence ID" value="MBI6630349.1"/>
    <property type="molecule type" value="Genomic_DNA"/>
</dbReference>
<evidence type="ECO:0000256" key="1">
    <source>
        <dbReference type="ARBA" id="ARBA00022603"/>
    </source>
</evidence>
<dbReference type="GO" id="GO:0032259">
    <property type="term" value="P:methylation"/>
    <property type="evidence" value="ECO:0007669"/>
    <property type="project" value="UniProtKB-KW"/>
</dbReference>
<reference evidence="5" key="1">
    <citation type="submission" date="2020-12" db="EMBL/GenBank/DDBJ databases">
        <title>Pontibaca salina gen. nov., sp. nov., isolated from marine sediment.</title>
        <authorList>
            <person name="Bo J."/>
            <person name="Wang S."/>
            <person name="Song X."/>
            <person name="Du Z."/>
        </authorList>
    </citation>
    <scope>NUCLEOTIDE SEQUENCE</scope>
    <source>
        <strain evidence="5">S1109L</strain>
    </source>
</reference>
<comment type="caution">
    <text evidence="5">The sequence shown here is derived from an EMBL/GenBank/DDBJ whole genome shotgun (WGS) entry which is preliminary data.</text>
</comment>
<gene>
    <name evidence="5" type="ORF">JAO82_10700</name>
</gene>
<evidence type="ECO:0000313" key="5">
    <source>
        <dbReference type="EMBL" id="MBI6630349.1"/>
    </source>
</evidence>
<dbReference type="InterPro" id="IPR007848">
    <property type="entry name" value="Small_mtfrase_dom"/>
</dbReference>
<dbReference type="RefSeq" id="WP_198686374.1">
    <property type="nucleotide sequence ID" value="NZ_JAEIJD010000008.1"/>
</dbReference>
<organism evidence="5 6">
    <name type="scientific">Pontibaca salina</name>
    <dbReference type="NCBI Taxonomy" id="2795731"/>
    <lineage>
        <taxon>Bacteria</taxon>
        <taxon>Pseudomonadati</taxon>
        <taxon>Pseudomonadota</taxon>
        <taxon>Alphaproteobacteria</taxon>
        <taxon>Rhodobacterales</taxon>
        <taxon>Roseobacteraceae</taxon>
        <taxon>Pontibaca</taxon>
    </lineage>
</organism>
<dbReference type="InterPro" id="IPR046977">
    <property type="entry name" value="RsmC/RlmG"/>
</dbReference>